<evidence type="ECO:0000313" key="3">
    <source>
        <dbReference type="Proteomes" id="UP001271007"/>
    </source>
</evidence>
<evidence type="ECO:0000259" key="1">
    <source>
        <dbReference type="Pfam" id="PF01425"/>
    </source>
</evidence>
<organism evidence="2 3">
    <name type="scientific">Extremus antarcticus</name>
    <dbReference type="NCBI Taxonomy" id="702011"/>
    <lineage>
        <taxon>Eukaryota</taxon>
        <taxon>Fungi</taxon>
        <taxon>Dikarya</taxon>
        <taxon>Ascomycota</taxon>
        <taxon>Pezizomycotina</taxon>
        <taxon>Dothideomycetes</taxon>
        <taxon>Dothideomycetidae</taxon>
        <taxon>Mycosphaerellales</taxon>
        <taxon>Extremaceae</taxon>
        <taxon>Extremus</taxon>
    </lineage>
</organism>
<dbReference type="InterPro" id="IPR023631">
    <property type="entry name" value="Amidase_dom"/>
</dbReference>
<dbReference type="AlphaFoldDB" id="A0AAJ0DBB3"/>
<gene>
    <name evidence="2" type="ORF">LTR09_008032</name>
</gene>
<sequence length="550" mass="60464">MAFTSDYTPITESTKAPRSVQGYKLWEETTIERHGQGYSSGNRAANNMFAPAKSKVPSVLNATLDDIARGLDEGLFTLVDLVKTYLAGIEEVNDVFDSVLELNPDATTIAEDLDKEREHAVAWRTAIAQRQHRYARQDGSDIWVFALLGAKPATEASIVVKLRRAGAIVLGKANLTEWATGIFYPRMKAFGSSTGSAISSALGLAFASLGTETVSSIVSPAERSNVFGLNPTKDLIANDGIICGSLRQDVAGPLTRSVKDAASILSVIATPSDDEHVSQSRKPTDYTEFCKGVDLNGIRIGIPRNLANGLTKAQDDAFQHAQTVLRSAGASIVDPADISGVCEYEQQSPAERQIVLETDNRISIESYISTLHSNPKALKSLRDIMDFTRSFGPEDYPHRNVELMERANVTDTRDPFYQRMLAREKYFVNEVGIEDTLRTYDLDLLLLPAASRTVGEFAARAGTPVLNVPMGYYPPGTEVRYDDTGEMVATAPGIPFSMYMFGKRYGEGGLLKTAFAFEQKVMVRRHGRPYQLPLTDLSDVVERRERMHKV</sequence>
<accession>A0AAJ0DBB3</accession>
<dbReference type="Gene3D" id="3.90.1300.10">
    <property type="entry name" value="Amidase signature (AS) domain"/>
    <property type="match status" value="1"/>
</dbReference>
<evidence type="ECO:0000313" key="2">
    <source>
        <dbReference type="EMBL" id="KAK3050666.1"/>
    </source>
</evidence>
<dbReference type="InterPro" id="IPR036928">
    <property type="entry name" value="AS_sf"/>
</dbReference>
<feature type="domain" description="Amidase" evidence="1">
    <location>
        <begin position="149"/>
        <end position="511"/>
    </location>
</feature>
<dbReference type="EMBL" id="JAWDJX010000030">
    <property type="protein sequence ID" value="KAK3050666.1"/>
    <property type="molecule type" value="Genomic_DNA"/>
</dbReference>
<dbReference type="PANTHER" id="PTHR42678:SF34">
    <property type="entry name" value="OS04G0183300 PROTEIN"/>
    <property type="match status" value="1"/>
</dbReference>
<dbReference type="SUPFAM" id="SSF75304">
    <property type="entry name" value="Amidase signature (AS) enzymes"/>
    <property type="match status" value="1"/>
</dbReference>
<protein>
    <recommendedName>
        <fullName evidence="1">Amidase domain-containing protein</fullName>
    </recommendedName>
</protein>
<reference evidence="2" key="1">
    <citation type="submission" date="2023-04" db="EMBL/GenBank/DDBJ databases">
        <title>Black Yeasts Isolated from many extreme environments.</title>
        <authorList>
            <person name="Coleine C."/>
            <person name="Stajich J.E."/>
            <person name="Selbmann L."/>
        </authorList>
    </citation>
    <scope>NUCLEOTIDE SEQUENCE</scope>
    <source>
        <strain evidence="2">CCFEE 5312</strain>
    </source>
</reference>
<dbReference type="Pfam" id="PF01425">
    <property type="entry name" value="Amidase"/>
    <property type="match status" value="1"/>
</dbReference>
<dbReference type="Proteomes" id="UP001271007">
    <property type="component" value="Unassembled WGS sequence"/>
</dbReference>
<name>A0AAJ0DBB3_9PEZI</name>
<proteinExistence type="predicted"/>
<dbReference type="PANTHER" id="PTHR42678">
    <property type="entry name" value="AMIDASE"/>
    <property type="match status" value="1"/>
</dbReference>
<keyword evidence="3" id="KW-1185">Reference proteome</keyword>
<comment type="caution">
    <text evidence="2">The sequence shown here is derived from an EMBL/GenBank/DDBJ whole genome shotgun (WGS) entry which is preliminary data.</text>
</comment>